<evidence type="ECO:0000313" key="2">
    <source>
        <dbReference type="Proteomes" id="UP001232992"/>
    </source>
</evidence>
<organism evidence="1 2">
    <name type="scientific">Roseofilum casamattae BLCC-M143</name>
    <dbReference type="NCBI Taxonomy" id="3022442"/>
    <lineage>
        <taxon>Bacteria</taxon>
        <taxon>Bacillati</taxon>
        <taxon>Cyanobacteriota</taxon>
        <taxon>Cyanophyceae</taxon>
        <taxon>Desertifilales</taxon>
        <taxon>Desertifilaceae</taxon>
        <taxon>Roseofilum</taxon>
        <taxon>Roseofilum casamattae</taxon>
    </lineage>
</organism>
<comment type="caution">
    <text evidence="1">The sequence shown here is derived from an EMBL/GenBank/DDBJ whole genome shotgun (WGS) entry which is preliminary data.</text>
</comment>
<gene>
    <name evidence="1" type="ORF">PMH09_19625</name>
</gene>
<dbReference type="RefSeq" id="WP_283760042.1">
    <property type="nucleotide sequence ID" value="NZ_JAQOSQ010000033.1"/>
</dbReference>
<proteinExistence type="predicted"/>
<dbReference type="Proteomes" id="UP001232992">
    <property type="component" value="Unassembled WGS sequence"/>
</dbReference>
<protein>
    <submittedName>
        <fullName evidence="1">Uncharacterized protein</fullName>
    </submittedName>
</protein>
<accession>A0ABT7C1S3</accession>
<dbReference type="EMBL" id="JAQOSQ010000033">
    <property type="protein sequence ID" value="MDJ1185400.1"/>
    <property type="molecule type" value="Genomic_DNA"/>
</dbReference>
<reference evidence="1 2" key="1">
    <citation type="submission" date="2023-01" db="EMBL/GenBank/DDBJ databases">
        <title>Novel diversity within Roseofilum (Cyanobacteria; Desertifilaceae) from marine benthic mats with descriptions of four novel species.</title>
        <authorList>
            <person name="Wang Y."/>
            <person name="Berthold D.E."/>
            <person name="Hu J."/>
            <person name="Lefler F.W."/>
            <person name="Laughinghouse H.D. IV."/>
        </authorList>
    </citation>
    <scope>NUCLEOTIDE SEQUENCE [LARGE SCALE GENOMIC DNA]</scope>
    <source>
        <strain evidence="1 2">BLCC-M143</strain>
    </source>
</reference>
<name>A0ABT7C1S3_9CYAN</name>
<keyword evidence="2" id="KW-1185">Reference proteome</keyword>
<sequence>MVFSHLSQTIAIARSRFLFSDRVNIRLRGKSIIANADRQSMLKPGTLVRILYPDYVAGTLGYLQAQEDRGRWIVRLTQNPIEAPDEPLLLSLEESEFELLDSTKP</sequence>
<evidence type="ECO:0000313" key="1">
    <source>
        <dbReference type="EMBL" id="MDJ1185400.1"/>
    </source>
</evidence>